<dbReference type="HOGENOM" id="CLU_087284_2_0_2"/>
<dbReference type="Proteomes" id="UP000030787">
    <property type="component" value="Chromosome"/>
</dbReference>
<dbReference type="SUPFAM" id="SSF53323">
    <property type="entry name" value="Pyruvate-ferredoxin oxidoreductase, PFOR, domain III"/>
    <property type="match status" value="1"/>
</dbReference>
<dbReference type="AlphaFoldDB" id="A0A0A7LC67"/>
<evidence type="ECO:0000313" key="5">
    <source>
        <dbReference type="EMBL" id="AIZ56649.1"/>
    </source>
</evidence>
<dbReference type="GO" id="GO:0019164">
    <property type="term" value="F:pyruvate synthase activity"/>
    <property type="evidence" value="ECO:0007669"/>
    <property type="project" value="UniProtKB-EC"/>
</dbReference>
<dbReference type="GeneID" id="24818435"/>
<dbReference type="Pfam" id="PF01558">
    <property type="entry name" value="POR"/>
    <property type="match status" value="1"/>
</dbReference>
<organism evidence="5 6">
    <name type="scientific">Candidatus Methanoplasma termitum</name>
    <dbReference type="NCBI Taxonomy" id="1577791"/>
    <lineage>
        <taxon>Archaea</taxon>
        <taxon>Methanobacteriati</taxon>
        <taxon>Thermoplasmatota</taxon>
        <taxon>Thermoplasmata</taxon>
        <taxon>Methanomassiliicoccales</taxon>
        <taxon>Methanomassiliicoccaceae</taxon>
        <taxon>Candidatus Methanoplasma</taxon>
    </lineage>
</organism>
<dbReference type="PANTHER" id="PTHR43366">
    <property type="entry name" value="PYRUVATE SYNTHASE SUBUNIT PORC"/>
    <property type="match status" value="1"/>
</dbReference>
<evidence type="ECO:0000256" key="2">
    <source>
        <dbReference type="ARBA" id="ARBA00023002"/>
    </source>
</evidence>
<keyword evidence="6" id="KW-1185">Reference proteome</keyword>
<evidence type="ECO:0000256" key="1">
    <source>
        <dbReference type="ARBA" id="ARBA00012822"/>
    </source>
</evidence>
<dbReference type="Gene3D" id="3.40.920.10">
    <property type="entry name" value="Pyruvate-ferredoxin oxidoreductase, PFOR, domain III"/>
    <property type="match status" value="1"/>
</dbReference>
<accession>A0A0A7LC67</accession>
<gene>
    <name evidence="5" type="primary">porG</name>
    <name evidence="5" type="ORF">Mpt1_c07660</name>
</gene>
<name>A0A0A7LC67_9ARCH</name>
<dbReference type="RefSeq" id="WP_238603089.1">
    <property type="nucleotide sequence ID" value="NZ_CP010070.1"/>
</dbReference>
<keyword evidence="2" id="KW-0560">Oxidoreductase</keyword>
<evidence type="ECO:0000256" key="3">
    <source>
        <dbReference type="ARBA" id="ARBA00049357"/>
    </source>
</evidence>
<dbReference type="NCBIfam" id="TIGR02175">
    <property type="entry name" value="PorC_KorC"/>
    <property type="match status" value="1"/>
</dbReference>
<dbReference type="InterPro" id="IPR002869">
    <property type="entry name" value="Pyrv_flavodox_OxRed_cen"/>
</dbReference>
<dbReference type="InterPro" id="IPR011894">
    <property type="entry name" value="PorC_KorC"/>
</dbReference>
<dbReference type="KEGG" id="mear:Mpt1_c07660"/>
<reference evidence="5 6" key="1">
    <citation type="journal article" date="2014" name="Appl. Environ. Microbiol.">
        <title>Comparative Genome Analysis of 'Candidatus Methanoplasma termitum' Indicates a New Mode of Energy Metabolism in the Seventh Order of Methanogens.</title>
        <authorList>
            <person name="Lang K."/>
            <person name="Schuldes J."/>
            <person name="Klingl A."/>
            <person name="Poehlein A."/>
            <person name="Daniel R."/>
            <person name="Brune A."/>
        </authorList>
    </citation>
    <scope>NUCLEOTIDE SEQUENCE [LARGE SCALE GENOMIC DNA]</scope>
    <source>
        <strain evidence="6">Mpt1</strain>
    </source>
</reference>
<dbReference type="EC" id="1.2.7.1" evidence="1"/>
<dbReference type="STRING" id="1577791.Mpt1_c07660"/>
<dbReference type="InterPro" id="IPR019752">
    <property type="entry name" value="Pyrv/ketoisovalerate_OxRed_cat"/>
</dbReference>
<protein>
    <recommendedName>
        <fullName evidence="1">pyruvate synthase</fullName>
        <ecNumber evidence="1">1.2.7.1</ecNumber>
    </recommendedName>
</protein>
<dbReference type="PANTHER" id="PTHR43366:SF1">
    <property type="entry name" value="PYRUVATE SYNTHASE SUBUNIT PORC"/>
    <property type="match status" value="1"/>
</dbReference>
<comment type="catalytic activity">
    <reaction evidence="3">
        <text>2 oxidized [2Fe-2S]-[ferredoxin] + pyruvate + CoA = 2 reduced [2Fe-2S]-[ferredoxin] + acetyl-CoA + CO2 + H(+)</text>
        <dbReference type="Rhea" id="RHEA:12765"/>
        <dbReference type="Rhea" id="RHEA-COMP:10000"/>
        <dbReference type="Rhea" id="RHEA-COMP:10001"/>
        <dbReference type="ChEBI" id="CHEBI:15361"/>
        <dbReference type="ChEBI" id="CHEBI:15378"/>
        <dbReference type="ChEBI" id="CHEBI:16526"/>
        <dbReference type="ChEBI" id="CHEBI:33737"/>
        <dbReference type="ChEBI" id="CHEBI:33738"/>
        <dbReference type="ChEBI" id="CHEBI:57287"/>
        <dbReference type="ChEBI" id="CHEBI:57288"/>
        <dbReference type="EC" id="1.2.7.1"/>
    </reaction>
</comment>
<dbReference type="InterPro" id="IPR051626">
    <property type="entry name" value="Oxidoreductase_gamma_subunit"/>
</dbReference>
<sequence>MVTANEILAETAIHAGKYVKAFPEFGPERMGAPIRAFARISGNPIRVHTQVYEPDIVIVIDPSLIGKVDVGKGLKENGTIIANYRGSSFELQDAIGTNAECHAVDATKISVEEIGRPMVNTSMLGALVKIRPIIEYKEIEDHMKAKFEGKLKEKVILQNVAALKRAYEEVK</sequence>
<evidence type="ECO:0000259" key="4">
    <source>
        <dbReference type="Pfam" id="PF01558"/>
    </source>
</evidence>
<feature type="domain" description="Pyruvate/ketoisovalerate oxidoreductase catalytic" evidence="4">
    <location>
        <begin position="2"/>
        <end position="168"/>
    </location>
</feature>
<proteinExistence type="predicted"/>
<dbReference type="EMBL" id="CP010070">
    <property type="protein sequence ID" value="AIZ56649.1"/>
    <property type="molecule type" value="Genomic_DNA"/>
</dbReference>
<evidence type="ECO:0000313" key="6">
    <source>
        <dbReference type="Proteomes" id="UP000030787"/>
    </source>
</evidence>